<dbReference type="OrthoDB" id="3490477at2759"/>
<protein>
    <submittedName>
        <fullName evidence="2">Uncharacterized protein</fullName>
    </submittedName>
</protein>
<evidence type="ECO:0000256" key="1">
    <source>
        <dbReference type="SAM" id="SignalP"/>
    </source>
</evidence>
<dbReference type="Proteomes" id="UP000184330">
    <property type="component" value="Unassembled WGS sequence"/>
</dbReference>
<reference evidence="2 3" key="1">
    <citation type="submission" date="2016-03" db="EMBL/GenBank/DDBJ databases">
        <authorList>
            <person name="Ploux O."/>
        </authorList>
    </citation>
    <scope>NUCLEOTIDE SEQUENCE [LARGE SCALE GENOMIC DNA]</scope>
    <source>
        <strain evidence="2 3">UAMH 11012</strain>
    </source>
</reference>
<keyword evidence="1" id="KW-0732">Signal</keyword>
<feature type="signal peptide" evidence="1">
    <location>
        <begin position="1"/>
        <end position="19"/>
    </location>
</feature>
<dbReference type="AlphaFoldDB" id="A0A1L7XPW3"/>
<evidence type="ECO:0000313" key="3">
    <source>
        <dbReference type="Proteomes" id="UP000184330"/>
    </source>
</evidence>
<keyword evidence="3" id="KW-1185">Reference proteome</keyword>
<sequence length="253" mass="27665">MLLSIGLVVLASFIEKAASDILSACVSVSTSSSSTSTSAGGLPTSCPPIKTCAWGYGDMHTIYEDYPNFSKEQDYTKRTFEVSQIVDDEVEHDADGNQIPITNGKAKKGPRSRIFTVANLGGWGGFGDRTCSLNFRIPCNSTTPFHHTGSAIVAARTLIWPHQRPTWNNVVHSFPSLVGCEVLGTFGPSYEPGAWEEIHPDVCRNVTNELFNFAVVYSIDESVKESASLTFDFPPLYEATAAGPYMNWSCPYW</sequence>
<organism evidence="2 3">
    <name type="scientific">Phialocephala subalpina</name>
    <dbReference type="NCBI Taxonomy" id="576137"/>
    <lineage>
        <taxon>Eukaryota</taxon>
        <taxon>Fungi</taxon>
        <taxon>Dikarya</taxon>
        <taxon>Ascomycota</taxon>
        <taxon>Pezizomycotina</taxon>
        <taxon>Leotiomycetes</taxon>
        <taxon>Helotiales</taxon>
        <taxon>Mollisiaceae</taxon>
        <taxon>Phialocephala</taxon>
        <taxon>Phialocephala fortinii species complex</taxon>
    </lineage>
</organism>
<gene>
    <name evidence="2" type="ORF">PAC_16968</name>
</gene>
<feature type="chain" id="PRO_5009875302" evidence="1">
    <location>
        <begin position="20"/>
        <end position="253"/>
    </location>
</feature>
<dbReference type="EMBL" id="FJOG01000041">
    <property type="protein sequence ID" value="CZR67069.1"/>
    <property type="molecule type" value="Genomic_DNA"/>
</dbReference>
<name>A0A1L7XPW3_9HELO</name>
<evidence type="ECO:0000313" key="2">
    <source>
        <dbReference type="EMBL" id="CZR67069.1"/>
    </source>
</evidence>
<proteinExistence type="predicted"/>
<accession>A0A1L7XPW3</accession>